<feature type="transmembrane region" description="Helical" evidence="1">
    <location>
        <begin position="14"/>
        <end position="36"/>
    </location>
</feature>
<evidence type="ECO:0000313" key="2">
    <source>
        <dbReference type="EMBL" id="CAE7708159.1"/>
    </source>
</evidence>
<dbReference type="Proteomes" id="UP000649617">
    <property type="component" value="Unassembled WGS sequence"/>
</dbReference>
<dbReference type="AlphaFoldDB" id="A0A812X373"/>
<protein>
    <submittedName>
        <fullName evidence="2">YdhE protein</fullName>
    </submittedName>
</protein>
<keyword evidence="1" id="KW-0812">Transmembrane</keyword>
<evidence type="ECO:0000256" key="1">
    <source>
        <dbReference type="SAM" id="Phobius"/>
    </source>
</evidence>
<evidence type="ECO:0000313" key="3">
    <source>
        <dbReference type="Proteomes" id="UP000649617"/>
    </source>
</evidence>
<feature type="transmembrane region" description="Helical" evidence="1">
    <location>
        <begin position="56"/>
        <end position="79"/>
    </location>
</feature>
<keyword evidence="1" id="KW-1133">Transmembrane helix</keyword>
<name>A0A812X373_SYMPI</name>
<comment type="caution">
    <text evidence="2">The sequence shown here is derived from an EMBL/GenBank/DDBJ whole genome shotgun (WGS) entry which is preliminary data.</text>
</comment>
<organism evidence="2 3">
    <name type="scientific">Symbiodinium pilosum</name>
    <name type="common">Dinoflagellate</name>
    <dbReference type="NCBI Taxonomy" id="2952"/>
    <lineage>
        <taxon>Eukaryota</taxon>
        <taxon>Sar</taxon>
        <taxon>Alveolata</taxon>
        <taxon>Dinophyceae</taxon>
        <taxon>Suessiales</taxon>
        <taxon>Symbiodiniaceae</taxon>
        <taxon>Symbiodinium</taxon>
    </lineage>
</organism>
<keyword evidence="3" id="KW-1185">Reference proteome</keyword>
<dbReference type="OrthoDB" id="10392089at2759"/>
<gene>
    <name evidence="2" type="primary">ydhE</name>
    <name evidence="2" type="ORF">SPIL2461_LOCUS20026</name>
</gene>
<proteinExistence type="predicted"/>
<keyword evidence="1" id="KW-0472">Membrane</keyword>
<sequence>GWNISFPEKKGNNLVAMATVQDLQVAALAVLTLLAWREETVGADGFEHAGQFSLYWNLTSTVLYLLLAAVLICVVLGVLQRFNWHAKLKRLFFRLEEVLLPKRPHQVRQPVLKAAW</sequence>
<accession>A0A812X373</accession>
<reference evidence="2" key="1">
    <citation type="submission" date="2021-02" db="EMBL/GenBank/DDBJ databases">
        <authorList>
            <person name="Dougan E. K."/>
            <person name="Rhodes N."/>
            <person name="Thang M."/>
            <person name="Chan C."/>
        </authorList>
    </citation>
    <scope>NUCLEOTIDE SEQUENCE</scope>
</reference>
<dbReference type="EMBL" id="CAJNIZ010045017">
    <property type="protein sequence ID" value="CAE7708159.1"/>
    <property type="molecule type" value="Genomic_DNA"/>
</dbReference>
<feature type="non-terminal residue" evidence="2">
    <location>
        <position position="116"/>
    </location>
</feature>